<evidence type="ECO:0008006" key="4">
    <source>
        <dbReference type="Google" id="ProtNLM"/>
    </source>
</evidence>
<evidence type="ECO:0000313" key="2">
    <source>
        <dbReference type="EMBL" id="KAK8881006.1"/>
    </source>
</evidence>
<sequence length="470" mass="54982">MLPRSVFPNKEDLISLKDECTNNMEFIKQNIDPYKNRPIVVLTGMIGAGKSSLSCSLSQKSLIIEASGRRKYLVGDGVGQGLNACTTKPSILYNSIEGFSIVDLPGFEDNRTIEQEIINSISINDIFDVFPECRKEYKIVLVITSHDFQINRCTKLIDSFSRIKKMFPNYNEIKHTLGIIITKGDNSYDANEYVTLFNDAFNNTQNKTSDMIDLHRFLNQFNNNIFIFPQPLDADVGKQYDFSDHQRLLDFLKSNYIINPNHNIVVSNEAESNLILSYNTNKNNALTIIREICQKINNKYQNETSSVEIKNWIDRIRAIKNSTIEDIKDFEGIIKRNMQNVSVNDIDFNKLTEFIQFDHLISKILKSQEDKTYVKNAIVTWSEESIHDLSQKYSNALDNEQLQRQNEILRQEMERRRQYEEELERRRIEDLENERRLRQELELRRRQEEETQRKLQEIQSLISRSRVYGG</sequence>
<dbReference type="Proteomes" id="UP001470230">
    <property type="component" value="Unassembled WGS sequence"/>
</dbReference>
<dbReference type="EMBL" id="JAPFFF010000010">
    <property type="protein sequence ID" value="KAK8881006.1"/>
    <property type="molecule type" value="Genomic_DNA"/>
</dbReference>
<keyword evidence="3" id="KW-1185">Reference proteome</keyword>
<feature type="coiled-coil region" evidence="1">
    <location>
        <begin position="399"/>
        <end position="458"/>
    </location>
</feature>
<dbReference type="Gene3D" id="3.40.50.300">
    <property type="entry name" value="P-loop containing nucleotide triphosphate hydrolases"/>
    <property type="match status" value="1"/>
</dbReference>
<evidence type="ECO:0000256" key="1">
    <source>
        <dbReference type="SAM" id="Coils"/>
    </source>
</evidence>
<comment type="caution">
    <text evidence="2">The sequence shown here is derived from an EMBL/GenBank/DDBJ whole genome shotgun (WGS) entry which is preliminary data.</text>
</comment>
<organism evidence="2 3">
    <name type="scientific">Tritrichomonas musculus</name>
    <dbReference type="NCBI Taxonomy" id="1915356"/>
    <lineage>
        <taxon>Eukaryota</taxon>
        <taxon>Metamonada</taxon>
        <taxon>Parabasalia</taxon>
        <taxon>Tritrichomonadida</taxon>
        <taxon>Tritrichomonadidae</taxon>
        <taxon>Tritrichomonas</taxon>
    </lineage>
</organism>
<dbReference type="SUPFAM" id="SSF52540">
    <property type="entry name" value="P-loop containing nucleoside triphosphate hydrolases"/>
    <property type="match status" value="1"/>
</dbReference>
<reference evidence="2 3" key="1">
    <citation type="submission" date="2024-04" db="EMBL/GenBank/DDBJ databases">
        <title>Tritrichomonas musculus Genome.</title>
        <authorList>
            <person name="Alves-Ferreira E."/>
            <person name="Grigg M."/>
            <person name="Lorenzi H."/>
            <person name="Galac M."/>
        </authorList>
    </citation>
    <scope>NUCLEOTIDE SEQUENCE [LARGE SCALE GENOMIC DNA]</scope>
    <source>
        <strain evidence="2 3">EAF2021</strain>
    </source>
</reference>
<proteinExistence type="predicted"/>
<dbReference type="InterPro" id="IPR027417">
    <property type="entry name" value="P-loop_NTPase"/>
</dbReference>
<name>A0ABR2JQ42_9EUKA</name>
<gene>
    <name evidence="2" type="ORF">M9Y10_003715</name>
</gene>
<protein>
    <recommendedName>
        <fullName evidence="4">AIG1-type G domain-containing protein</fullName>
    </recommendedName>
</protein>
<keyword evidence="1" id="KW-0175">Coiled coil</keyword>
<evidence type="ECO:0000313" key="3">
    <source>
        <dbReference type="Proteomes" id="UP001470230"/>
    </source>
</evidence>
<accession>A0ABR2JQ42</accession>